<reference evidence="2" key="1">
    <citation type="submission" date="2021-01" db="EMBL/GenBank/DDBJ databases">
        <authorList>
            <consortium name="Genoscope - CEA"/>
            <person name="William W."/>
        </authorList>
    </citation>
    <scope>NUCLEOTIDE SEQUENCE</scope>
</reference>
<evidence type="ECO:0000313" key="3">
    <source>
        <dbReference type="Proteomes" id="UP000688137"/>
    </source>
</evidence>
<evidence type="ECO:0000313" key="2">
    <source>
        <dbReference type="EMBL" id="CAD8111455.1"/>
    </source>
</evidence>
<gene>
    <name evidence="2" type="ORF">PPRIM_AZ9-3.1.T1470124</name>
</gene>
<dbReference type="Proteomes" id="UP000688137">
    <property type="component" value="Unassembled WGS sequence"/>
</dbReference>
<feature type="region of interest" description="Disordered" evidence="1">
    <location>
        <begin position="578"/>
        <end position="602"/>
    </location>
</feature>
<feature type="compositionally biased region" description="Low complexity" evidence="1">
    <location>
        <begin position="585"/>
        <end position="602"/>
    </location>
</feature>
<protein>
    <submittedName>
        <fullName evidence="2">Uncharacterized protein</fullName>
    </submittedName>
</protein>
<proteinExistence type="predicted"/>
<evidence type="ECO:0000256" key="1">
    <source>
        <dbReference type="SAM" id="MobiDB-lite"/>
    </source>
</evidence>
<keyword evidence="3" id="KW-1185">Reference proteome</keyword>
<comment type="caution">
    <text evidence="2">The sequence shown here is derived from an EMBL/GenBank/DDBJ whole genome shotgun (WGS) entry which is preliminary data.</text>
</comment>
<dbReference type="EMBL" id="CAJJDM010000151">
    <property type="protein sequence ID" value="CAD8111455.1"/>
    <property type="molecule type" value="Genomic_DNA"/>
</dbReference>
<dbReference type="AlphaFoldDB" id="A0A8S1Q8J7"/>
<accession>A0A8S1Q8J7</accession>
<sequence>MHSELNRQFESSKIERRIVTRVKRRRSFDFSYSQKLKSKNINYMKDHLNRRTRYSNSFSAYDQNEAYYSQDCPNELLKEQKKDSFYSQSASEQSSKQPIQTNKKYDLNDIYAIRKDEVDFRKYNYNFQLDVLQLEALYYWLSIFGFQRSAPLSIPPYLCYYIYSLILYRSDFRKILNQYMDIYSRDNYILWLKKQQSKYLKEKLQYQCLSQVQFYGEFEINYNNEFIIFSYLDSFIHKLNLDYEVLLDDFLKYFQLSNLQNDKIEQSLKEDYIYRKNNIALGNIRFVFKQKDGILVDFKQPIGKFEDQQFYDYVQFQTEFGKQLSQYESIKSFNQHLTEPHSERTLILFLLADIELNKSIFKTLNQDLINQGKMGIIDNLTKIYLEITTENRVCSRCVSMFQYIPVEFICKKFKSTFGLNVDQKFQFIIISQYLLDPQIEQEVEKYQKIWIRTPQGQQIQQQQTQKQFQQNFQTDFNYQEDSYQENFLENLQAPKQKENLLDSQSVPKENLQNKNLYQQIEQEEIKEQELLVCYEEQEPTGFVSILLLKERYCVGNCSNFKEKVDQIKITNTFFLSNEKQEEPKQNSQSSEQEINQNSNSQTSSQILHSNRLYLDLIFYKQQFANLLINIKQEKQFQVQNKFQKHQQTFITQEDLLLENRSQFYTLLVKKFTSEFQQLNTQQFNLNTVLSIYWGIGSLQGFKISQSDLIDALKEELMLNSIIQCGKLNMQLFLSDYTFLREFITPQITKEIRRKKENLKILINFCQVKIFGKEESGNIKKICSCNQANDCNSLSLLIEQQVNTVIKKFKNILIIILSVDRIQQQCKERINSQILSYHHSNLELKYFSIKQKERQQMQQSQQKQSQILEQEWDLLEIEYYKQRYTLQKEGLFLSYKQLSENVDEELFSFECQIHSQNINI</sequence>
<organism evidence="2 3">
    <name type="scientific">Paramecium primaurelia</name>
    <dbReference type="NCBI Taxonomy" id="5886"/>
    <lineage>
        <taxon>Eukaryota</taxon>
        <taxon>Sar</taxon>
        <taxon>Alveolata</taxon>
        <taxon>Ciliophora</taxon>
        <taxon>Intramacronucleata</taxon>
        <taxon>Oligohymenophorea</taxon>
        <taxon>Peniculida</taxon>
        <taxon>Parameciidae</taxon>
        <taxon>Paramecium</taxon>
    </lineage>
</organism>
<name>A0A8S1Q8J7_PARPR</name>